<dbReference type="GO" id="GO:0005829">
    <property type="term" value="C:cytosol"/>
    <property type="evidence" value="ECO:0007669"/>
    <property type="project" value="TreeGrafter"/>
</dbReference>
<dbReference type="InterPro" id="IPR035985">
    <property type="entry name" value="Ubiquitin-activating_enz"/>
</dbReference>
<dbReference type="GO" id="GO:0008641">
    <property type="term" value="F:ubiquitin-like modifier activating enzyme activity"/>
    <property type="evidence" value="ECO:0007669"/>
    <property type="project" value="InterPro"/>
</dbReference>
<dbReference type="PANTHER" id="PTHR10953:SF240">
    <property type="entry name" value="SULFUR CARRIER PROTEIN THIS ADENYLYLTRANSFERASE"/>
    <property type="match status" value="1"/>
</dbReference>
<organism evidence="3 4">
    <name type="scientific">Ferrimonas aestuarii</name>
    <dbReference type="NCBI Taxonomy" id="2569539"/>
    <lineage>
        <taxon>Bacteria</taxon>
        <taxon>Pseudomonadati</taxon>
        <taxon>Pseudomonadota</taxon>
        <taxon>Gammaproteobacteria</taxon>
        <taxon>Alteromonadales</taxon>
        <taxon>Ferrimonadaceae</taxon>
        <taxon>Ferrimonas</taxon>
    </lineage>
</organism>
<evidence type="ECO:0000313" key="3">
    <source>
        <dbReference type="EMBL" id="TKB57631.1"/>
    </source>
</evidence>
<dbReference type="OrthoDB" id="9804286at2"/>
<sequence length="261" mass="28367">MSQGKTRGRPVMLDDNDYLRYGRQLLLPDWGEGGQQAIANAKVLVIGLGGLGVSVLASLAGCGVGKLVLVDGDKVSLSNLHRQWIYQPEQVGMAKVHAATRWANQLNPDVHVDAYEQMVDELTLHTLLPEVDLVLDCTDNLGSRHLINRGCCEYRRPLISGAAIGWQGQLQYIAPSGPCFACLCPQQQGGEPANCREAGVVPPVVSAIGHLQALMALKVLLNQPLDFHLRRFDGHTLSWQQFELGANPDCTVCGGNHESHH</sequence>
<dbReference type="GO" id="GO:0008146">
    <property type="term" value="F:sulfotransferase activity"/>
    <property type="evidence" value="ECO:0007669"/>
    <property type="project" value="TreeGrafter"/>
</dbReference>
<evidence type="ECO:0000259" key="2">
    <source>
        <dbReference type="Pfam" id="PF00899"/>
    </source>
</evidence>
<dbReference type="Pfam" id="PF00899">
    <property type="entry name" value="ThiF"/>
    <property type="match status" value="1"/>
</dbReference>
<dbReference type="EMBL" id="SWCJ01000002">
    <property type="protein sequence ID" value="TKB57631.1"/>
    <property type="molecule type" value="Genomic_DNA"/>
</dbReference>
<dbReference type="GO" id="GO:0016779">
    <property type="term" value="F:nucleotidyltransferase activity"/>
    <property type="evidence" value="ECO:0007669"/>
    <property type="project" value="TreeGrafter"/>
</dbReference>
<dbReference type="InterPro" id="IPR000594">
    <property type="entry name" value="ThiF_NAD_FAD-bd"/>
</dbReference>
<comment type="caution">
    <text evidence="3">The sequence shown here is derived from an EMBL/GenBank/DDBJ whole genome shotgun (WGS) entry which is preliminary data.</text>
</comment>
<comment type="similarity">
    <text evidence="1">Belongs to the HesA/MoeB/ThiF family.</text>
</comment>
<evidence type="ECO:0000313" key="4">
    <source>
        <dbReference type="Proteomes" id="UP000305675"/>
    </source>
</evidence>
<protein>
    <submittedName>
        <fullName evidence="3">HesA/MoeB/ThiF family protein</fullName>
    </submittedName>
</protein>
<dbReference type="Gene3D" id="3.40.50.720">
    <property type="entry name" value="NAD(P)-binding Rossmann-like Domain"/>
    <property type="match status" value="1"/>
</dbReference>
<dbReference type="CDD" id="cd00757">
    <property type="entry name" value="ThiF_MoeB_HesA_family"/>
    <property type="match status" value="1"/>
</dbReference>
<feature type="domain" description="THIF-type NAD/FAD binding fold" evidence="2">
    <location>
        <begin position="21"/>
        <end position="252"/>
    </location>
</feature>
<gene>
    <name evidence="3" type="ORF">FCL42_04980</name>
</gene>
<dbReference type="AlphaFoldDB" id="A0A4U1BR97"/>
<dbReference type="InterPro" id="IPR045886">
    <property type="entry name" value="ThiF/MoeB/HesA"/>
</dbReference>
<dbReference type="FunFam" id="3.40.50.720:FF:000080">
    <property type="entry name" value="Thiazole biosynthesis adenylyltransferase ThiF"/>
    <property type="match status" value="1"/>
</dbReference>
<keyword evidence="4" id="KW-1185">Reference proteome</keyword>
<dbReference type="SUPFAM" id="SSF69572">
    <property type="entry name" value="Activating enzymes of the ubiquitin-like proteins"/>
    <property type="match status" value="1"/>
</dbReference>
<dbReference type="GO" id="GO:0004792">
    <property type="term" value="F:thiosulfate-cyanide sulfurtransferase activity"/>
    <property type="evidence" value="ECO:0007669"/>
    <property type="project" value="TreeGrafter"/>
</dbReference>
<dbReference type="Proteomes" id="UP000305675">
    <property type="component" value="Unassembled WGS sequence"/>
</dbReference>
<accession>A0A4U1BR97</accession>
<reference evidence="3 4" key="1">
    <citation type="submission" date="2019-04" db="EMBL/GenBank/DDBJ databases">
        <authorList>
            <person name="Hwang J.C."/>
        </authorList>
    </citation>
    <scope>NUCLEOTIDE SEQUENCE [LARGE SCALE GENOMIC DNA]</scope>
    <source>
        <strain evidence="3 4">IMCC35002</strain>
    </source>
</reference>
<name>A0A4U1BR97_9GAMM</name>
<dbReference type="PANTHER" id="PTHR10953">
    <property type="entry name" value="UBIQUITIN-ACTIVATING ENZYME E1"/>
    <property type="match status" value="1"/>
</dbReference>
<proteinExistence type="inferred from homology"/>
<evidence type="ECO:0000256" key="1">
    <source>
        <dbReference type="ARBA" id="ARBA00009919"/>
    </source>
</evidence>